<proteinExistence type="predicted"/>
<name>A0ABY4F6T2_9BACI</name>
<evidence type="ECO:0000313" key="2">
    <source>
        <dbReference type="EMBL" id="UOQ50156.1"/>
    </source>
</evidence>
<feature type="transmembrane region" description="Helical" evidence="1">
    <location>
        <begin position="5"/>
        <end position="27"/>
    </location>
</feature>
<keyword evidence="1" id="KW-0472">Membrane</keyword>
<gene>
    <name evidence="2" type="ORF">MUN88_08910</name>
</gene>
<dbReference type="Proteomes" id="UP000831782">
    <property type="component" value="Chromosome"/>
</dbReference>
<organism evidence="2 3">
    <name type="scientific">Gracilibacillus caseinilyticus</name>
    <dbReference type="NCBI Taxonomy" id="2932256"/>
    <lineage>
        <taxon>Bacteria</taxon>
        <taxon>Bacillati</taxon>
        <taxon>Bacillota</taxon>
        <taxon>Bacilli</taxon>
        <taxon>Bacillales</taxon>
        <taxon>Bacillaceae</taxon>
        <taxon>Gracilibacillus</taxon>
    </lineage>
</organism>
<sequence length="64" mass="7247">MIKNFFIQIIGWFIGVFAAILIISVLKNEEVDWNLFISMCIGGVIGTFIALGIQKAYKSKKYCK</sequence>
<dbReference type="RefSeq" id="WP_244723463.1">
    <property type="nucleotide sequence ID" value="NZ_CP095072.1"/>
</dbReference>
<reference evidence="2 3" key="1">
    <citation type="submission" date="2022-04" db="EMBL/GenBank/DDBJ databases">
        <title>Gracilibacillus sp. isolated from saltern.</title>
        <authorList>
            <person name="Won M."/>
            <person name="Lee C.-M."/>
            <person name="Woen H.-Y."/>
            <person name="Kwon S.-W."/>
        </authorList>
    </citation>
    <scope>NUCLEOTIDE SEQUENCE [LARGE SCALE GENOMIC DNA]</scope>
    <source>
        <strain evidence="2 3">SSWR10-1</strain>
    </source>
</reference>
<feature type="transmembrane region" description="Helical" evidence="1">
    <location>
        <begin position="33"/>
        <end position="53"/>
    </location>
</feature>
<evidence type="ECO:0000313" key="3">
    <source>
        <dbReference type="Proteomes" id="UP000831782"/>
    </source>
</evidence>
<keyword evidence="1" id="KW-0812">Transmembrane</keyword>
<dbReference type="EMBL" id="CP095072">
    <property type="protein sequence ID" value="UOQ50156.1"/>
    <property type="molecule type" value="Genomic_DNA"/>
</dbReference>
<evidence type="ECO:0000256" key="1">
    <source>
        <dbReference type="SAM" id="Phobius"/>
    </source>
</evidence>
<keyword evidence="3" id="KW-1185">Reference proteome</keyword>
<keyword evidence="1" id="KW-1133">Transmembrane helix</keyword>
<accession>A0ABY4F6T2</accession>
<protein>
    <submittedName>
        <fullName evidence="2">Uncharacterized protein</fullName>
    </submittedName>
</protein>